<feature type="site" description="Important for catalytic activity" evidence="7">
    <location>
        <position position="203"/>
    </location>
</feature>
<feature type="transmembrane region" description="Helical" evidence="7">
    <location>
        <begin position="12"/>
        <end position="30"/>
    </location>
</feature>
<dbReference type="PANTHER" id="PTHR30518:SF2">
    <property type="entry name" value="ENDOLYTIC MUREIN TRANSGLYCOSYLASE"/>
    <property type="match status" value="1"/>
</dbReference>
<evidence type="ECO:0000256" key="4">
    <source>
        <dbReference type="ARBA" id="ARBA00023136"/>
    </source>
</evidence>
<keyword evidence="9" id="KW-1185">Reference proteome</keyword>
<dbReference type="HAMAP" id="MF_02065">
    <property type="entry name" value="MltG"/>
    <property type="match status" value="1"/>
</dbReference>
<evidence type="ECO:0000256" key="2">
    <source>
        <dbReference type="ARBA" id="ARBA00022692"/>
    </source>
</evidence>
<comment type="function">
    <text evidence="7">Functions as a peptidoglycan terminase that cleaves nascent peptidoglycan strands endolytically to terminate their elongation.</text>
</comment>
<evidence type="ECO:0000256" key="3">
    <source>
        <dbReference type="ARBA" id="ARBA00022989"/>
    </source>
</evidence>
<comment type="similarity">
    <text evidence="7">Belongs to the transglycosylase MltG family.</text>
</comment>
<evidence type="ECO:0000256" key="6">
    <source>
        <dbReference type="ARBA" id="ARBA00023316"/>
    </source>
</evidence>
<gene>
    <name evidence="7 8" type="primary">mltG</name>
    <name evidence="8" type="ORF">KDD93_05180</name>
</gene>
<comment type="catalytic activity">
    <reaction evidence="7">
        <text>a peptidoglycan chain = a peptidoglycan chain with N-acetyl-1,6-anhydromuramyl-[peptide] at the reducing end + a peptidoglycan chain with N-acetylglucosamine at the non-reducing end.</text>
        <dbReference type="EC" id="4.2.2.29"/>
    </reaction>
</comment>
<evidence type="ECO:0000256" key="7">
    <source>
        <dbReference type="HAMAP-Rule" id="MF_02065"/>
    </source>
</evidence>
<dbReference type="EMBL" id="JAGSSW010000004">
    <property type="protein sequence ID" value="MBR8463967.1"/>
    <property type="molecule type" value="Genomic_DNA"/>
</dbReference>
<keyword evidence="2 7" id="KW-0812">Transmembrane</keyword>
<evidence type="ECO:0000313" key="9">
    <source>
        <dbReference type="Proteomes" id="UP000682951"/>
    </source>
</evidence>
<comment type="caution">
    <text evidence="8">The sequence shown here is derived from an EMBL/GenBank/DDBJ whole genome shotgun (WGS) entry which is preliminary data.</text>
</comment>
<keyword evidence="5 7" id="KW-0456">Lyase</keyword>
<dbReference type="InterPro" id="IPR003770">
    <property type="entry name" value="MLTG-like"/>
</dbReference>
<evidence type="ECO:0000256" key="1">
    <source>
        <dbReference type="ARBA" id="ARBA00022475"/>
    </source>
</evidence>
<proteinExistence type="inferred from homology"/>
<keyword evidence="3 7" id="KW-1133">Transmembrane helix</keyword>
<keyword evidence="1 7" id="KW-1003">Cell membrane</keyword>
<dbReference type="Gene3D" id="3.30.160.60">
    <property type="entry name" value="Classic Zinc Finger"/>
    <property type="match status" value="1"/>
</dbReference>
<comment type="subcellular location">
    <subcellularLocation>
        <location evidence="7">Cell membrane</location>
        <topology evidence="7">Single-pass membrane protein</topology>
    </subcellularLocation>
</comment>
<dbReference type="Pfam" id="PF02618">
    <property type="entry name" value="YceG"/>
    <property type="match status" value="1"/>
</dbReference>
<reference evidence="8 9" key="1">
    <citation type="submission" date="2021-04" db="EMBL/GenBank/DDBJ databases">
        <title>Molecular and phenotypic characterization and identification of bacterial isolates recovered from the Anatolian ground squirrels (Spermophilus xanthoprymnus) and which have the potential to form a new species in the Campylobacter genus.</title>
        <authorList>
            <person name="Aydin F."/>
            <person name="Abay S."/>
            <person name="Kayman T."/>
            <person name="Karakaya E."/>
            <person name="Mustak H.K."/>
            <person name="Mustak I.B."/>
            <person name="Bilgin N."/>
            <person name="Duzler A."/>
            <person name="Sahin O."/>
            <person name="Guran O."/>
            <person name="Saticioglu I.B."/>
        </authorList>
    </citation>
    <scope>NUCLEOTIDE SEQUENCE [LARGE SCALE GENOMIC DNA]</scope>
    <source>
        <strain evidence="9">faydin-G24</strain>
    </source>
</reference>
<dbReference type="EC" id="4.2.2.29" evidence="7"/>
<name>A0ABS5HIM3_9BACT</name>
<accession>A0ABS5HIM3</accession>
<dbReference type="RefSeq" id="WP_212141975.1">
    <property type="nucleotide sequence ID" value="NZ_JAGSSW010000004.1"/>
</dbReference>
<sequence>MIKNFIKSPYLAIFFDIFIMFFLSIIIYLSRPISTSQVVFIPKGSVGEIISYLSNRNFNLSKIDKYALYFIGRPQSGWINMQARELSRYDFLQRLTTAKAALQDITLIPGETTIVFLNNIASELGLDAKKLNAEYNALSPLPDGFLIPNTYKIPIGISERHLAYYLVNSSKKAQSDLSMKIFGEYNEKKWFKILIIASVIQKEAASNDEMPLVASVVYNRLNKGMRLQMDGTLNYGLHSHETITPERIRTDTSGFNTYLNEGLPPTPVSSVSIDAIKAAINPAKSEFLYFVRDKKTKKHRFSKSLSEHNQNVNSQR</sequence>
<dbReference type="PANTHER" id="PTHR30518">
    <property type="entry name" value="ENDOLYTIC MUREIN TRANSGLYCOSYLASE"/>
    <property type="match status" value="1"/>
</dbReference>
<keyword evidence="6 7" id="KW-0961">Cell wall biogenesis/degradation</keyword>
<evidence type="ECO:0000256" key="5">
    <source>
        <dbReference type="ARBA" id="ARBA00023239"/>
    </source>
</evidence>
<dbReference type="NCBIfam" id="TIGR00247">
    <property type="entry name" value="endolytic transglycosylase MltG"/>
    <property type="match status" value="1"/>
</dbReference>
<dbReference type="Proteomes" id="UP000682951">
    <property type="component" value="Unassembled WGS sequence"/>
</dbReference>
<protein>
    <recommendedName>
        <fullName evidence="7">Endolytic murein transglycosylase</fullName>
        <ecNumber evidence="7">4.2.2.29</ecNumber>
    </recommendedName>
    <alternativeName>
        <fullName evidence="7">Peptidoglycan lytic transglycosylase</fullName>
    </alternativeName>
    <alternativeName>
        <fullName evidence="7">Peptidoglycan polymerization terminase</fullName>
    </alternativeName>
</protein>
<organism evidence="8 9">
    <name type="scientific">Campylobacter anatolicus</name>
    <dbReference type="NCBI Taxonomy" id="2829105"/>
    <lineage>
        <taxon>Bacteria</taxon>
        <taxon>Pseudomonadati</taxon>
        <taxon>Campylobacterota</taxon>
        <taxon>Epsilonproteobacteria</taxon>
        <taxon>Campylobacterales</taxon>
        <taxon>Campylobacteraceae</taxon>
        <taxon>Campylobacter</taxon>
    </lineage>
</organism>
<keyword evidence="4 7" id="KW-0472">Membrane</keyword>
<evidence type="ECO:0000313" key="8">
    <source>
        <dbReference type="EMBL" id="MBR8463967.1"/>
    </source>
</evidence>